<feature type="transmembrane region" description="Helical" evidence="1">
    <location>
        <begin position="547"/>
        <end position="570"/>
    </location>
</feature>
<evidence type="ECO:0000256" key="1">
    <source>
        <dbReference type="SAM" id="Phobius"/>
    </source>
</evidence>
<dbReference type="OrthoDB" id="10057496at2759"/>
<dbReference type="Pfam" id="PF12796">
    <property type="entry name" value="Ank_2"/>
    <property type="match status" value="1"/>
</dbReference>
<dbReference type="AlphaFoldDB" id="A0A9R1WYP8"/>
<keyword evidence="1" id="KW-1133">Transmembrane helix</keyword>
<evidence type="ECO:0000313" key="3">
    <source>
        <dbReference type="EMBL" id="KAJ0192546.1"/>
    </source>
</evidence>
<dbReference type="EMBL" id="NBSK02000008">
    <property type="protein sequence ID" value="KAJ0192546.1"/>
    <property type="molecule type" value="Genomic_DNA"/>
</dbReference>
<organism evidence="3 4">
    <name type="scientific">Lactuca sativa</name>
    <name type="common">Garden lettuce</name>
    <dbReference type="NCBI Taxonomy" id="4236"/>
    <lineage>
        <taxon>Eukaryota</taxon>
        <taxon>Viridiplantae</taxon>
        <taxon>Streptophyta</taxon>
        <taxon>Embryophyta</taxon>
        <taxon>Tracheophyta</taxon>
        <taxon>Spermatophyta</taxon>
        <taxon>Magnoliopsida</taxon>
        <taxon>eudicotyledons</taxon>
        <taxon>Gunneridae</taxon>
        <taxon>Pentapetalae</taxon>
        <taxon>asterids</taxon>
        <taxon>campanulids</taxon>
        <taxon>Asterales</taxon>
        <taxon>Asteraceae</taxon>
        <taxon>Cichorioideae</taxon>
        <taxon>Cichorieae</taxon>
        <taxon>Lactucinae</taxon>
        <taxon>Lactuca</taxon>
    </lineage>
</organism>
<keyword evidence="1" id="KW-0812">Transmembrane</keyword>
<dbReference type="GO" id="GO:0016020">
    <property type="term" value="C:membrane"/>
    <property type="evidence" value="ECO:0000318"/>
    <property type="project" value="GO_Central"/>
</dbReference>
<accession>A0A9R1WYP8</accession>
<name>A0A9R1WYP8_LACSA</name>
<proteinExistence type="predicted"/>
<reference evidence="3 4" key="1">
    <citation type="journal article" date="2017" name="Nat. Commun.">
        <title>Genome assembly with in vitro proximity ligation data and whole-genome triplication in lettuce.</title>
        <authorList>
            <person name="Reyes-Chin-Wo S."/>
            <person name="Wang Z."/>
            <person name="Yang X."/>
            <person name="Kozik A."/>
            <person name="Arikit S."/>
            <person name="Song C."/>
            <person name="Xia L."/>
            <person name="Froenicke L."/>
            <person name="Lavelle D.O."/>
            <person name="Truco M.J."/>
            <person name="Xia R."/>
            <person name="Zhu S."/>
            <person name="Xu C."/>
            <person name="Xu H."/>
            <person name="Xu X."/>
            <person name="Cox K."/>
            <person name="Korf I."/>
            <person name="Meyers B.C."/>
            <person name="Michelmore R.W."/>
        </authorList>
    </citation>
    <scope>NUCLEOTIDE SEQUENCE [LARGE SCALE GENOMIC DNA]</scope>
    <source>
        <strain evidence="4">cv. Salinas</strain>
        <tissue evidence="3">Seedlings</tissue>
    </source>
</reference>
<keyword evidence="4" id="KW-1185">Reference proteome</keyword>
<protein>
    <recommendedName>
        <fullName evidence="2">PGG domain-containing protein</fullName>
    </recommendedName>
</protein>
<evidence type="ECO:0000259" key="2">
    <source>
        <dbReference type="Pfam" id="PF13962"/>
    </source>
</evidence>
<comment type="caution">
    <text evidence="3">The sequence shown here is derived from an EMBL/GenBank/DDBJ whole genome shotgun (WGS) entry which is preliminary data.</text>
</comment>
<dbReference type="Pfam" id="PF13962">
    <property type="entry name" value="PGG"/>
    <property type="match status" value="1"/>
</dbReference>
<dbReference type="SMART" id="SM00248">
    <property type="entry name" value="ANK"/>
    <property type="match status" value="4"/>
</dbReference>
<sequence>MNPTNNNVGSIYELQSQHQINIRGVSHNHHPPPLPLNLPRSDLLVGRREDYNDICVPTYKATITGNWKAAKIILDKRRELVRFSITESYDTVLHIAVMGKSYWFVEYLVSLMEKEDLELQNQKGQTALCLAAIAGNVKIATILVNKNRALLDIPDSRGMMPLYMAALFGKHDMVRFLYHNSRNMSGDFWTHHNRGCVLVKCVEANLFDVALQIVTDRPELAINGSVLGLLARKPYAFDTTRSHIFKRIVYSFLEACHLKVGIPDMESYALQLLRVIWAAIVKLPKAQIDEIIRGPPDQPKDDIKQTRDEKEKQETLLLLRTISDNIIKMPSRIYNLFRCPTDENAATSKTVKQKYSSRVLFLAAEMGNTAFLVEVIRQYPHLVREVNDNNHSIFHVAVSHRHEGIYNLLYEIGALRNLIITLEDKNGNNILHIAGETPKINRLQNIPGVGLQLHLETLWFKEVEAILPPPFREKKNTAGLTPHEVFVKNHKELFSKGEEWMKETAAQLMVVASLIATISFAAAFTFPGGYDQVTGMPIFLKKNLSKIFIIFDGLSFISATASILLVLSILGSDYTEHDFMISLPQQLMMCLASLFISIATMILTFLINFLLLYQNNSKWIPIFISCFAAVTYMIFGSPKFPLLGRFLYGSRFLFEREKGMLKKPIF</sequence>
<dbReference type="InterPro" id="IPR026961">
    <property type="entry name" value="PGG_dom"/>
</dbReference>
<feature type="transmembrane region" description="Helical" evidence="1">
    <location>
        <begin position="591"/>
        <end position="613"/>
    </location>
</feature>
<feature type="transmembrane region" description="Helical" evidence="1">
    <location>
        <begin position="505"/>
        <end position="527"/>
    </location>
</feature>
<dbReference type="PANTHER" id="PTHR24177:SF383">
    <property type="entry name" value="ANKYRIN REPEAT-CONTAINING DOMAIN, PGG DOMAIN, ANKYRIN REPEAT-CONTAINING DOMAIN SUPERFAMILY"/>
    <property type="match status" value="1"/>
</dbReference>
<dbReference type="Gene3D" id="1.25.40.20">
    <property type="entry name" value="Ankyrin repeat-containing domain"/>
    <property type="match status" value="2"/>
</dbReference>
<gene>
    <name evidence="3" type="ORF">LSAT_V11C800430870</name>
</gene>
<feature type="domain" description="PGG" evidence="2">
    <location>
        <begin position="498"/>
        <end position="608"/>
    </location>
</feature>
<dbReference type="Proteomes" id="UP000235145">
    <property type="component" value="Unassembled WGS sequence"/>
</dbReference>
<evidence type="ECO:0000313" key="4">
    <source>
        <dbReference type="Proteomes" id="UP000235145"/>
    </source>
</evidence>
<dbReference type="SUPFAM" id="SSF48403">
    <property type="entry name" value="Ankyrin repeat"/>
    <property type="match status" value="1"/>
</dbReference>
<dbReference type="PANTHER" id="PTHR24177">
    <property type="entry name" value="CASKIN"/>
    <property type="match status" value="1"/>
</dbReference>
<dbReference type="InterPro" id="IPR002110">
    <property type="entry name" value="Ankyrin_rpt"/>
</dbReference>
<dbReference type="InterPro" id="IPR036770">
    <property type="entry name" value="Ankyrin_rpt-contain_sf"/>
</dbReference>
<keyword evidence="1" id="KW-0472">Membrane</keyword>
<feature type="transmembrane region" description="Helical" evidence="1">
    <location>
        <begin position="619"/>
        <end position="635"/>
    </location>
</feature>